<evidence type="ECO:0000313" key="2">
    <source>
        <dbReference type="EMBL" id="CBY40365.1"/>
    </source>
</evidence>
<accession>E4YY32</accession>
<dbReference type="Proteomes" id="UP000011014">
    <property type="component" value="Unassembled WGS sequence"/>
</dbReference>
<name>E4YY32_OIKDI</name>
<feature type="compositionally biased region" description="Basic and acidic residues" evidence="1">
    <location>
        <begin position="33"/>
        <end position="54"/>
    </location>
</feature>
<dbReference type="EMBL" id="FN655891">
    <property type="protein sequence ID" value="CBY40365.1"/>
    <property type="molecule type" value="Genomic_DNA"/>
</dbReference>
<feature type="non-terminal residue" evidence="2">
    <location>
        <position position="1"/>
    </location>
</feature>
<feature type="compositionally biased region" description="Basic and acidic residues" evidence="1">
    <location>
        <begin position="90"/>
        <end position="102"/>
    </location>
</feature>
<proteinExistence type="predicted"/>
<evidence type="ECO:0000256" key="1">
    <source>
        <dbReference type="SAM" id="MobiDB-lite"/>
    </source>
</evidence>
<organism evidence="2">
    <name type="scientific">Oikopleura dioica</name>
    <name type="common">Tunicate</name>
    <dbReference type="NCBI Taxonomy" id="34765"/>
    <lineage>
        <taxon>Eukaryota</taxon>
        <taxon>Metazoa</taxon>
        <taxon>Chordata</taxon>
        <taxon>Tunicata</taxon>
        <taxon>Appendicularia</taxon>
        <taxon>Copelata</taxon>
        <taxon>Oikopleuridae</taxon>
        <taxon>Oikopleura</taxon>
    </lineage>
</organism>
<reference evidence="2" key="1">
    <citation type="journal article" date="2010" name="Science">
        <title>Plasticity of animal genome architecture unmasked by rapid evolution of a pelagic tunicate.</title>
        <authorList>
            <person name="Denoeud F."/>
            <person name="Henriet S."/>
            <person name="Mungpakdee S."/>
            <person name="Aury J.M."/>
            <person name="Da Silva C."/>
            <person name="Brinkmann H."/>
            <person name="Mikhaleva J."/>
            <person name="Olsen L.C."/>
            <person name="Jubin C."/>
            <person name="Canestro C."/>
            <person name="Bouquet J.M."/>
            <person name="Danks G."/>
            <person name="Poulain J."/>
            <person name="Campsteijn C."/>
            <person name="Adamski M."/>
            <person name="Cross I."/>
            <person name="Yadetie F."/>
            <person name="Muffato M."/>
            <person name="Louis A."/>
            <person name="Butcher S."/>
            <person name="Tsagkogeorga G."/>
            <person name="Konrad A."/>
            <person name="Singh S."/>
            <person name="Jensen M.F."/>
            <person name="Cong E.H."/>
            <person name="Eikeseth-Otteraa H."/>
            <person name="Noel B."/>
            <person name="Anthouard V."/>
            <person name="Porcel B.M."/>
            <person name="Kachouri-Lafond R."/>
            <person name="Nishino A."/>
            <person name="Ugolini M."/>
            <person name="Chourrout P."/>
            <person name="Nishida H."/>
            <person name="Aasland R."/>
            <person name="Huzurbazar S."/>
            <person name="Westhof E."/>
            <person name="Delsuc F."/>
            <person name="Lehrach H."/>
            <person name="Reinhardt R."/>
            <person name="Weissenbach J."/>
            <person name="Roy S.W."/>
            <person name="Artiguenave F."/>
            <person name="Postlethwait J.H."/>
            <person name="Manak J.R."/>
            <person name="Thompson E.M."/>
            <person name="Jaillon O."/>
            <person name="Du Pasquier L."/>
            <person name="Boudinot P."/>
            <person name="Liberles D.A."/>
            <person name="Volff J.N."/>
            <person name="Philippe H."/>
            <person name="Lenhard B."/>
            <person name="Roest Crollius H."/>
            <person name="Wincker P."/>
            <person name="Chourrout D."/>
        </authorList>
    </citation>
    <scope>NUCLEOTIDE SEQUENCE [LARGE SCALE GENOMIC DNA]</scope>
</reference>
<feature type="region of interest" description="Disordered" evidence="1">
    <location>
        <begin position="30"/>
        <end position="102"/>
    </location>
</feature>
<sequence>IRTQGLSFSLFNPESGRTLTRHISHIKPFIQRELGHENDRGISTEDKPEDDKSKPKTPRKRPRIPYTIVTRSTKRNIEEPTSETSIQETQEFRESTEAQESQKEQINEAVMNYQLALGENISTTHDPSNETVFFDCDSPTTTTDDNQSMDSNGQEVELLTNEIEEELKPRKLISPIVQRIADLHDRALDKFIKDYKCNIKKTSWSALQNKKAKKIEKINEWIRANHPDWEKDDNGYFLIKHNALMLESKCYLSLFSILELKVLAKHMGLDIETTSKPKTEILTEFKKEAKEKFPFMKSTQKGDLIIDPAHFR</sequence>
<gene>
    <name evidence="2" type="ORF">GSOID_T00022362001</name>
</gene>
<dbReference type="AlphaFoldDB" id="E4YY32"/>
<protein>
    <submittedName>
        <fullName evidence="2">Uncharacterized protein</fullName>
    </submittedName>
</protein>